<keyword evidence="1" id="KW-0479">Metal-binding</keyword>
<keyword evidence="1" id="KW-0408">Iron</keyword>
<keyword evidence="1" id="KW-1003">Cell membrane</keyword>
<comment type="subcellular location">
    <subcellularLocation>
        <location evidence="1">Cell membrane</location>
        <topology evidence="1">Multi-pass membrane protein</topology>
    </subcellularLocation>
</comment>
<feature type="transmembrane region" description="Helical" evidence="1">
    <location>
        <begin position="114"/>
        <end position="135"/>
    </location>
</feature>
<gene>
    <name evidence="2" type="ORF">FNW21_02185</name>
</gene>
<dbReference type="GO" id="GO:0016121">
    <property type="term" value="P:carotene catabolic process"/>
    <property type="evidence" value="ECO:0007669"/>
    <property type="project" value="UniProtKB-UniRule"/>
</dbReference>
<dbReference type="InterPro" id="IPR022270">
    <property type="entry name" value="Blh_diox"/>
</dbReference>
<dbReference type="EMBL" id="VJZT01000001">
    <property type="protein sequence ID" value="TRX43167.1"/>
    <property type="molecule type" value="Genomic_DNA"/>
</dbReference>
<accession>A0A553EDN6</accession>
<keyword evidence="1" id="KW-0560">Oxidoreductase</keyword>
<feature type="transmembrane region" description="Helical" evidence="1">
    <location>
        <begin position="268"/>
        <end position="291"/>
    </location>
</feature>
<proteinExistence type="inferred from homology"/>
<sequence>MAKYSNFAIVASFFGLWLDSSLTETAQTWVGFILVFSFGILHGANDLLLIKKVNAQSNSIHSYYILLYYILVVLFGALLFYTIPWFALVLFVLVSGYHFGEQHWNKKLDSENKWIKLLFEIQYGVLLLFLIFVFHDLEVQKIIVAITAVTIPIVYFSAILKFLIITFAGSCLYYNYVLKNFKSPILTELFYLLIFALLFKVSSLIWAFALYFIFWHSIPSMMDQIKFLYQEVTWATFRVYFRSAFVYWMVSLAGIAALYLIFRNQKTFYALFFSFLASITFPHVIVILTMFGKKIK</sequence>
<comment type="catalytic activity">
    <reaction evidence="1">
        <text>all-trans-beta-carotene + O2 = 2 all-trans-retinal</text>
        <dbReference type="Rhea" id="RHEA:32887"/>
        <dbReference type="ChEBI" id="CHEBI:15379"/>
        <dbReference type="ChEBI" id="CHEBI:17579"/>
        <dbReference type="ChEBI" id="CHEBI:17898"/>
        <dbReference type="EC" id="1.13.11.63"/>
    </reaction>
</comment>
<keyword evidence="1" id="KW-0223">Dioxygenase</keyword>
<comment type="caution">
    <text evidence="2">The sequence shown here is derived from an EMBL/GenBank/DDBJ whole genome shotgun (WGS) entry which is preliminary data.</text>
</comment>
<keyword evidence="1" id="KW-1133">Transmembrane helix</keyword>
<keyword evidence="1" id="KW-0812">Transmembrane</keyword>
<evidence type="ECO:0000313" key="2">
    <source>
        <dbReference type="EMBL" id="TRX43167.1"/>
    </source>
</evidence>
<dbReference type="RefSeq" id="WP_144255088.1">
    <property type="nucleotide sequence ID" value="NZ_VJZT01000001.1"/>
</dbReference>
<feature type="transmembrane region" description="Helical" evidence="1">
    <location>
        <begin position="33"/>
        <end position="50"/>
    </location>
</feature>
<dbReference type="GO" id="GO:0003834">
    <property type="term" value="F:beta-carotene 15,15'-dioxygenase activity"/>
    <property type="evidence" value="ECO:0007669"/>
    <property type="project" value="UniProtKB-EC"/>
</dbReference>
<dbReference type="GO" id="GO:0005886">
    <property type="term" value="C:plasma membrane"/>
    <property type="evidence" value="ECO:0007669"/>
    <property type="project" value="UniProtKB-SubCell"/>
</dbReference>
<dbReference type="NCBIfam" id="TIGR03753">
    <property type="entry name" value="blh_monoox"/>
    <property type="match status" value="1"/>
</dbReference>
<feature type="transmembrane region" description="Helical" evidence="1">
    <location>
        <begin position="239"/>
        <end position="262"/>
    </location>
</feature>
<keyword evidence="3" id="KW-1185">Reference proteome</keyword>
<dbReference type="OrthoDB" id="945227at2"/>
<evidence type="ECO:0000313" key="3">
    <source>
        <dbReference type="Proteomes" id="UP000316371"/>
    </source>
</evidence>
<dbReference type="AlphaFoldDB" id="A0A553EDN6"/>
<feature type="transmembrane region" description="Helical" evidence="1">
    <location>
        <begin position="62"/>
        <end position="94"/>
    </location>
</feature>
<dbReference type="Pfam" id="PF15461">
    <property type="entry name" value="BCD"/>
    <property type="match status" value="1"/>
</dbReference>
<dbReference type="HAMAP" id="MF_02093">
    <property type="entry name" value="Beta_carotene_diox"/>
    <property type="match status" value="1"/>
</dbReference>
<comment type="cofactor">
    <cofactor evidence="1">
        <name>Fe(2+)</name>
        <dbReference type="ChEBI" id="CHEBI:29033"/>
    </cofactor>
</comment>
<comment type="caution">
    <text evidence="1">Lacks conserved residue(s) required for the propagation of feature annotation.</text>
</comment>
<reference evidence="2 3" key="1">
    <citation type="submission" date="2019-07" db="EMBL/GenBank/DDBJ databases">
        <title>Novel species of Flavobacterium.</title>
        <authorList>
            <person name="Liu Q."/>
            <person name="Xin Y.-H."/>
        </authorList>
    </citation>
    <scope>NUCLEOTIDE SEQUENCE [LARGE SCALE GENOMIC DNA]</scope>
    <source>
        <strain evidence="2 3">LB1R34</strain>
    </source>
</reference>
<comment type="similarity">
    <text evidence="1">Belongs to the Brp/Blh beta-carotene diooxygenase family.</text>
</comment>
<keyword evidence="1" id="KW-0472">Membrane</keyword>
<feature type="transmembrane region" description="Helical" evidence="1">
    <location>
        <begin position="142"/>
        <end position="169"/>
    </location>
</feature>
<dbReference type="GO" id="GO:0005506">
    <property type="term" value="F:iron ion binding"/>
    <property type="evidence" value="ECO:0007669"/>
    <property type="project" value="UniProtKB-UniRule"/>
</dbReference>
<feature type="transmembrane region" description="Helical" evidence="1">
    <location>
        <begin position="189"/>
        <end position="218"/>
    </location>
</feature>
<protein>
    <recommendedName>
        <fullName evidence="1">Probable beta-carotene 15,15'-dioxygenase</fullName>
        <ecNumber evidence="1">1.13.11.63</ecNumber>
    </recommendedName>
</protein>
<dbReference type="EC" id="1.13.11.63" evidence="1"/>
<comment type="function">
    <text evidence="1">Catalyzes the cleavage of beta-carotene at its central double bond (15,15') to yield two molecules of all-trans-retinal.</text>
</comment>
<dbReference type="GO" id="GO:0010436">
    <property type="term" value="F:carotenoid dioxygenase activity"/>
    <property type="evidence" value="ECO:0007669"/>
    <property type="project" value="UniProtKB-UniRule"/>
</dbReference>
<dbReference type="Proteomes" id="UP000316371">
    <property type="component" value="Unassembled WGS sequence"/>
</dbReference>
<organism evidence="2 3">
    <name type="scientific">Flavobacterium restrictum</name>
    <dbReference type="NCBI Taxonomy" id="2594428"/>
    <lineage>
        <taxon>Bacteria</taxon>
        <taxon>Pseudomonadati</taxon>
        <taxon>Bacteroidota</taxon>
        <taxon>Flavobacteriia</taxon>
        <taxon>Flavobacteriales</taxon>
        <taxon>Flavobacteriaceae</taxon>
        <taxon>Flavobacterium</taxon>
    </lineage>
</organism>
<evidence type="ECO:0000256" key="1">
    <source>
        <dbReference type="HAMAP-Rule" id="MF_02093"/>
    </source>
</evidence>
<name>A0A553EDN6_9FLAO</name>